<accession>A0A9X7V6B0</accession>
<dbReference type="Pfam" id="PF11739">
    <property type="entry name" value="YdbH-like"/>
    <property type="match status" value="1"/>
</dbReference>
<name>A0A9X7V6B0_9GAMM</name>
<gene>
    <name evidence="1" type="ORF">I6H70_19470</name>
</gene>
<dbReference type="AlphaFoldDB" id="A0A9X7V6B0"/>
<evidence type="ECO:0000313" key="1">
    <source>
        <dbReference type="EMBL" id="QQN52931.1"/>
    </source>
</evidence>
<reference evidence="1 2" key="1">
    <citation type="submission" date="2020-12" db="EMBL/GenBank/DDBJ databases">
        <title>FDA dAtabase for Regulatory Grade micrObial Sequences (FDA-ARGOS): Supporting development and validation of Infectious Disease Dx tests.</title>
        <authorList>
            <person name="Sproer C."/>
            <person name="Gronow S."/>
            <person name="Severitt S."/>
            <person name="Schroder I."/>
            <person name="Tallon L."/>
            <person name="Sadzewicz L."/>
            <person name="Zhao X."/>
            <person name="Boylan J."/>
            <person name="Ott S."/>
            <person name="Bowen H."/>
            <person name="Vavikolanu K."/>
            <person name="Mehta A."/>
            <person name="Aluvathingal J."/>
            <person name="Nadendla S."/>
            <person name="Lowell S."/>
            <person name="Myers T."/>
            <person name="Yan Y."/>
            <person name="Sichtig H."/>
        </authorList>
    </citation>
    <scope>NUCLEOTIDE SEQUENCE [LARGE SCALE GENOMIC DNA]</scope>
    <source>
        <strain evidence="1 2">FDAARGOS_1013</strain>
    </source>
</reference>
<organism evidence="1 2">
    <name type="scientific">Stutzerimonas balearica</name>
    <dbReference type="NCBI Taxonomy" id="74829"/>
    <lineage>
        <taxon>Bacteria</taxon>
        <taxon>Pseudomonadati</taxon>
        <taxon>Pseudomonadota</taxon>
        <taxon>Gammaproteobacteria</taxon>
        <taxon>Pseudomonadales</taxon>
        <taxon>Pseudomonadaceae</taxon>
        <taxon>Stutzerimonas</taxon>
    </lineage>
</organism>
<evidence type="ECO:0000313" key="2">
    <source>
        <dbReference type="Proteomes" id="UP000595933"/>
    </source>
</evidence>
<dbReference type="Proteomes" id="UP000595933">
    <property type="component" value="Chromosome"/>
</dbReference>
<dbReference type="EMBL" id="CP067013">
    <property type="protein sequence ID" value="QQN52931.1"/>
    <property type="molecule type" value="Genomic_DNA"/>
</dbReference>
<protein>
    <submittedName>
        <fullName evidence="1">YdbH domain-containing protein</fullName>
    </submittedName>
</protein>
<sequence>MSIEQGSLTARTPGGVLRFRSARLEALAAANPAMKLVTEALHDFHYSLLTSDVRYDETGKLQLGLRIEGRNPALEGGRPINFTISLEEDIPALLTSLQLSDRVSETIHRRVQQRLQR</sequence>
<proteinExistence type="predicted"/>
<dbReference type="InterPro" id="IPR021730">
    <property type="entry name" value="YdbH"/>
</dbReference>